<name>A0A1J4V4M1_9BACT</name>
<organism evidence="13 14">
    <name type="scientific">Candidatus Nomurabacteria bacterium CG1_02_43_90</name>
    <dbReference type="NCBI Taxonomy" id="1805281"/>
    <lineage>
        <taxon>Bacteria</taxon>
        <taxon>Candidatus Nomuraibacteriota</taxon>
    </lineage>
</organism>
<dbReference type="AlphaFoldDB" id="A0A1J4V4M1"/>
<keyword evidence="6 10" id="KW-0808">Transferase</keyword>
<feature type="domain" description="Ribosomal RNA small subunit methyltransferase E PUA-like" evidence="12">
    <location>
        <begin position="31"/>
        <end position="67"/>
    </location>
</feature>
<keyword evidence="4 10" id="KW-0698">rRNA processing</keyword>
<evidence type="ECO:0000313" key="14">
    <source>
        <dbReference type="Proteomes" id="UP000181992"/>
    </source>
</evidence>
<protein>
    <recommendedName>
        <fullName evidence="10">Ribosomal RNA small subunit methyltransferase E</fullName>
        <ecNumber evidence="10">2.1.1.193</ecNumber>
    </recommendedName>
</protein>
<dbReference type="InterPro" id="IPR015947">
    <property type="entry name" value="PUA-like_sf"/>
</dbReference>
<evidence type="ECO:0000259" key="12">
    <source>
        <dbReference type="Pfam" id="PF20260"/>
    </source>
</evidence>
<evidence type="ECO:0000256" key="7">
    <source>
        <dbReference type="ARBA" id="ARBA00022691"/>
    </source>
</evidence>
<keyword evidence="7 10" id="KW-0949">S-adenosyl-L-methionine</keyword>
<evidence type="ECO:0000256" key="5">
    <source>
        <dbReference type="ARBA" id="ARBA00022603"/>
    </source>
</evidence>
<comment type="catalytic activity">
    <reaction evidence="9 10">
        <text>uridine(1498) in 16S rRNA + S-adenosyl-L-methionine = N(3)-methyluridine(1498) in 16S rRNA + S-adenosyl-L-homocysteine + H(+)</text>
        <dbReference type="Rhea" id="RHEA:42920"/>
        <dbReference type="Rhea" id="RHEA-COMP:10283"/>
        <dbReference type="Rhea" id="RHEA-COMP:10284"/>
        <dbReference type="ChEBI" id="CHEBI:15378"/>
        <dbReference type="ChEBI" id="CHEBI:57856"/>
        <dbReference type="ChEBI" id="CHEBI:59789"/>
        <dbReference type="ChEBI" id="CHEBI:65315"/>
        <dbReference type="ChEBI" id="CHEBI:74502"/>
        <dbReference type="EC" id="2.1.1.193"/>
    </reaction>
</comment>
<dbReference type="PANTHER" id="PTHR30027">
    <property type="entry name" value="RIBOSOMAL RNA SMALL SUBUNIT METHYLTRANSFERASE E"/>
    <property type="match status" value="1"/>
</dbReference>
<evidence type="ECO:0000256" key="8">
    <source>
        <dbReference type="ARBA" id="ARBA00025699"/>
    </source>
</evidence>
<dbReference type="InterPro" id="IPR029026">
    <property type="entry name" value="tRNA_m1G_MTases_N"/>
</dbReference>
<evidence type="ECO:0000256" key="4">
    <source>
        <dbReference type="ARBA" id="ARBA00022552"/>
    </source>
</evidence>
<sequence>MRLHRFFTEEKIPTSGEFSVTNETLLNQWRNVLRMEVGKSLILFDGTGDEVLCEVVSLTKKSATLKIQEREQGVAPTRKVTLYMTLIKKDNFEMILEKATELGVSRIVPIETSRTEKKGVNYERARKIVREASEQSGRATVPTVCEIVHISDLSGRPGLPESEGLVVFDPRGEKSARAFFTAGDTTPVALLIGPEGGFTDEEMARFYSRNVHVVSMGTQILRAETAAVVALAMVLV</sequence>
<dbReference type="InterPro" id="IPR029028">
    <property type="entry name" value="Alpha/beta_knot_MTases"/>
</dbReference>
<evidence type="ECO:0000313" key="13">
    <source>
        <dbReference type="EMBL" id="OIO30936.1"/>
    </source>
</evidence>
<evidence type="ECO:0000256" key="6">
    <source>
        <dbReference type="ARBA" id="ARBA00022679"/>
    </source>
</evidence>
<evidence type="ECO:0000256" key="2">
    <source>
        <dbReference type="ARBA" id="ARBA00005528"/>
    </source>
</evidence>
<dbReference type="SUPFAM" id="SSF75217">
    <property type="entry name" value="alpha/beta knot"/>
    <property type="match status" value="1"/>
</dbReference>
<evidence type="ECO:0000256" key="10">
    <source>
        <dbReference type="PIRNR" id="PIRNR015601"/>
    </source>
</evidence>
<evidence type="ECO:0000256" key="1">
    <source>
        <dbReference type="ARBA" id="ARBA00004496"/>
    </source>
</evidence>
<reference evidence="13 14" key="1">
    <citation type="journal article" date="2016" name="Environ. Microbiol.">
        <title>Genomic resolution of a cold subsurface aquifer community provides metabolic insights for novel microbes adapted to high CO concentrations.</title>
        <authorList>
            <person name="Probst A.J."/>
            <person name="Castelle C.J."/>
            <person name="Singh A."/>
            <person name="Brown C.T."/>
            <person name="Anantharaman K."/>
            <person name="Sharon I."/>
            <person name="Hug L.A."/>
            <person name="Burstein D."/>
            <person name="Emerson J.B."/>
            <person name="Thomas B.C."/>
            <person name="Banfield J.F."/>
        </authorList>
    </citation>
    <scope>NUCLEOTIDE SEQUENCE [LARGE SCALE GENOMIC DNA]</scope>
    <source>
        <strain evidence="13">CG1_02_43_90</strain>
    </source>
</reference>
<comment type="subcellular location">
    <subcellularLocation>
        <location evidence="1 10">Cytoplasm</location>
    </subcellularLocation>
</comment>
<comment type="similarity">
    <text evidence="2 10">Belongs to the RNA methyltransferase RsmE family.</text>
</comment>
<keyword evidence="3 10" id="KW-0963">Cytoplasm</keyword>
<dbReference type="PIRSF" id="PIRSF015601">
    <property type="entry name" value="MTase_slr0722"/>
    <property type="match status" value="1"/>
</dbReference>
<dbReference type="InterPro" id="IPR006700">
    <property type="entry name" value="RsmE"/>
</dbReference>
<dbReference type="GO" id="GO:0005737">
    <property type="term" value="C:cytoplasm"/>
    <property type="evidence" value="ECO:0007669"/>
    <property type="project" value="UniProtKB-SubCell"/>
</dbReference>
<dbReference type="GO" id="GO:0070042">
    <property type="term" value="F:rRNA (uridine-N3-)-methyltransferase activity"/>
    <property type="evidence" value="ECO:0007669"/>
    <property type="project" value="TreeGrafter"/>
</dbReference>
<dbReference type="EMBL" id="MNVN01000010">
    <property type="protein sequence ID" value="OIO30936.1"/>
    <property type="molecule type" value="Genomic_DNA"/>
</dbReference>
<dbReference type="Pfam" id="PF20260">
    <property type="entry name" value="PUA_4"/>
    <property type="match status" value="1"/>
</dbReference>
<dbReference type="EC" id="2.1.1.193" evidence="10"/>
<dbReference type="InterPro" id="IPR046887">
    <property type="entry name" value="RsmE_PUA-like"/>
</dbReference>
<evidence type="ECO:0000256" key="9">
    <source>
        <dbReference type="ARBA" id="ARBA00047944"/>
    </source>
</evidence>
<comment type="caution">
    <text evidence="13">The sequence shown here is derived from an EMBL/GenBank/DDBJ whole genome shotgun (WGS) entry which is preliminary data.</text>
</comment>
<dbReference type="Pfam" id="PF04452">
    <property type="entry name" value="Methyltrans_RNA"/>
    <property type="match status" value="1"/>
</dbReference>
<keyword evidence="5 10" id="KW-0489">Methyltransferase</keyword>
<dbReference type="STRING" id="1805281.AUJ77_01185"/>
<accession>A0A1J4V4M1</accession>
<proteinExistence type="inferred from homology"/>
<evidence type="ECO:0000259" key="11">
    <source>
        <dbReference type="Pfam" id="PF04452"/>
    </source>
</evidence>
<comment type="function">
    <text evidence="8 10">Specifically methylates the N3 position of the uracil ring of uridine 1498 (m3U1498) in 16S rRNA. Acts on the fully assembled 30S ribosomal subunit.</text>
</comment>
<dbReference type="CDD" id="cd18084">
    <property type="entry name" value="RsmE-like"/>
    <property type="match status" value="1"/>
</dbReference>
<evidence type="ECO:0000256" key="3">
    <source>
        <dbReference type="ARBA" id="ARBA00022490"/>
    </source>
</evidence>
<gene>
    <name evidence="13" type="ORF">AUJ77_01185</name>
</gene>
<dbReference type="PANTHER" id="PTHR30027:SF3">
    <property type="entry name" value="16S RRNA (URACIL(1498)-N(3))-METHYLTRANSFERASE"/>
    <property type="match status" value="1"/>
</dbReference>
<dbReference type="GO" id="GO:0070475">
    <property type="term" value="P:rRNA base methylation"/>
    <property type="evidence" value="ECO:0007669"/>
    <property type="project" value="TreeGrafter"/>
</dbReference>
<dbReference type="SUPFAM" id="SSF88697">
    <property type="entry name" value="PUA domain-like"/>
    <property type="match status" value="1"/>
</dbReference>
<dbReference type="Proteomes" id="UP000181992">
    <property type="component" value="Unassembled WGS sequence"/>
</dbReference>
<dbReference type="InterPro" id="IPR046886">
    <property type="entry name" value="RsmE_MTase_dom"/>
</dbReference>
<dbReference type="NCBIfam" id="TIGR00046">
    <property type="entry name" value="RsmE family RNA methyltransferase"/>
    <property type="match status" value="1"/>
</dbReference>
<dbReference type="Gene3D" id="3.40.1280.10">
    <property type="match status" value="1"/>
</dbReference>
<feature type="domain" description="Ribosomal RNA small subunit methyltransferase E methyltransferase" evidence="11">
    <location>
        <begin position="79"/>
        <end position="234"/>
    </location>
</feature>